<dbReference type="CDD" id="cd00093">
    <property type="entry name" value="HTH_XRE"/>
    <property type="match status" value="1"/>
</dbReference>
<evidence type="ECO:0000313" key="3">
    <source>
        <dbReference type="EMBL" id="MDH2129537.1"/>
    </source>
</evidence>
<dbReference type="InterPro" id="IPR050807">
    <property type="entry name" value="TransReg_Diox_bact_type"/>
</dbReference>
<evidence type="ECO:0000256" key="1">
    <source>
        <dbReference type="ARBA" id="ARBA00023125"/>
    </source>
</evidence>
<dbReference type="RefSeq" id="WP_279728016.1">
    <property type="nucleotide sequence ID" value="NZ_JAOCKX010000001.1"/>
</dbReference>
<dbReference type="SUPFAM" id="SSF47413">
    <property type="entry name" value="lambda repressor-like DNA-binding domains"/>
    <property type="match status" value="1"/>
</dbReference>
<dbReference type="GO" id="GO:0005829">
    <property type="term" value="C:cytosol"/>
    <property type="evidence" value="ECO:0007669"/>
    <property type="project" value="TreeGrafter"/>
</dbReference>
<dbReference type="Gene3D" id="1.10.260.40">
    <property type="entry name" value="lambda repressor-like DNA-binding domains"/>
    <property type="match status" value="1"/>
</dbReference>
<keyword evidence="1" id="KW-0238">DNA-binding</keyword>
<gene>
    <name evidence="3" type="ORF">N5J77_00255</name>
</gene>
<proteinExistence type="predicted"/>
<protein>
    <submittedName>
        <fullName evidence="3">Helix-turn-helix domain-containing protein</fullName>
    </submittedName>
</protein>
<dbReference type="PANTHER" id="PTHR46797">
    <property type="entry name" value="HTH-TYPE TRANSCRIPTIONAL REGULATOR"/>
    <property type="match status" value="1"/>
</dbReference>
<dbReference type="InterPro" id="IPR010982">
    <property type="entry name" value="Lambda_DNA-bd_dom_sf"/>
</dbReference>
<dbReference type="GO" id="GO:0003700">
    <property type="term" value="F:DNA-binding transcription factor activity"/>
    <property type="evidence" value="ECO:0007669"/>
    <property type="project" value="TreeGrafter"/>
</dbReference>
<dbReference type="GO" id="GO:0003677">
    <property type="term" value="F:DNA binding"/>
    <property type="evidence" value="ECO:0007669"/>
    <property type="project" value="UniProtKB-KW"/>
</dbReference>
<dbReference type="PANTHER" id="PTHR46797:SF1">
    <property type="entry name" value="METHYLPHOSPHONATE SYNTHASE"/>
    <property type="match status" value="1"/>
</dbReference>
<dbReference type="InterPro" id="IPR001387">
    <property type="entry name" value="Cro/C1-type_HTH"/>
</dbReference>
<dbReference type="SMART" id="SM00530">
    <property type="entry name" value="HTH_XRE"/>
    <property type="match status" value="1"/>
</dbReference>
<dbReference type="AlphaFoldDB" id="A0AA43BA78"/>
<reference evidence="3" key="1">
    <citation type="submission" date="2022-09" db="EMBL/GenBank/DDBJ databases">
        <title>Intensive care unit water sources are persistently colonized with multi-drug resistant bacteria and are the site of extensive horizontal gene transfer of antibiotic resistance genes.</title>
        <authorList>
            <person name="Diorio-Toth L."/>
        </authorList>
    </citation>
    <scope>NUCLEOTIDE SEQUENCE</scope>
    <source>
        <strain evidence="3">GD03659</strain>
    </source>
</reference>
<sequence>MELVRILARNVKHHRKLQGMTQEQLALSIEMKRSYVSGIECANRNPSVKALERLASALNINPSELFVPLDEYPDDQYPPIPRGRRV</sequence>
<dbReference type="EMBL" id="JAOCKX010000001">
    <property type="protein sequence ID" value="MDH2129537.1"/>
    <property type="molecule type" value="Genomic_DNA"/>
</dbReference>
<evidence type="ECO:0000259" key="2">
    <source>
        <dbReference type="PROSITE" id="PS50943"/>
    </source>
</evidence>
<organism evidence="3 4">
    <name type="scientific">Sphingobium yanoikuyae</name>
    <name type="common">Sphingomonas yanoikuyae</name>
    <dbReference type="NCBI Taxonomy" id="13690"/>
    <lineage>
        <taxon>Bacteria</taxon>
        <taxon>Pseudomonadati</taxon>
        <taxon>Pseudomonadota</taxon>
        <taxon>Alphaproteobacteria</taxon>
        <taxon>Sphingomonadales</taxon>
        <taxon>Sphingomonadaceae</taxon>
        <taxon>Sphingobium</taxon>
    </lineage>
</organism>
<evidence type="ECO:0000313" key="4">
    <source>
        <dbReference type="Proteomes" id="UP001162318"/>
    </source>
</evidence>
<accession>A0AA43BA78</accession>
<name>A0AA43BA78_SPHYA</name>
<dbReference type="Pfam" id="PF01381">
    <property type="entry name" value="HTH_3"/>
    <property type="match status" value="1"/>
</dbReference>
<dbReference type="PROSITE" id="PS50943">
    <property type="entry name" value="HTH_CROC1"/>
    <property type="match status" value="1"/>
</dbReference>
<dbReference type="Proteomes" id="UP001162318">
    <property type="component" value="Unassembled WGS sequence"/>
</dbReference>
<comment type="caution">
    <text evidence="3">The sequence shown here is derived from an EMBL/GenBank/DDBJ whole genome shotgun (WGS) entry which is preliminary data.</text>
</comment>
<feature type="domain" description="HTH cro/C1-type" evidence="2">
    <location>
        <begin position="11"/>
        <end position="65"/>
    </location>
</feature>